<keyword evidence="2" id="KW-1185">Reference proteome</keyword>
<dbReference type="Proteomes" id="UP000887116">
    <property type="component" value="Unassembled WGS sequence"/>
</dbReference>
<sequence>MPFTEPKGVTNSECIHLDFVTDCLGRILFFFWHQCFCGQSNRDIPLSAIPFPRISNRAPGDVHRKWSSFLTFPGSFTAEKQFLLVAASLCTNGWIQSHCKYFPLHIPPSSNHGRILIKENGGKLSDPN</sequence>
<gene>
    <name evidence="1" type="ORF">TNCT_692501</name>
</gene>
<proteinExistence type="predicted"/>
<protein>
    <submittedName>
        <fullName evidence="1">Uncharacterized protein</fullName>
    </submittedName>
</protein>
<reference evidence="1" key="1">
    <citation type="submission" date="2020-07" db="EMBL/GenBank/DDBJ databases">
        <title>Multicomponent nature underlies the extraordinary mechanical properties of spider dragline silk.</title>
        <authorList>
            <person name="Kono N."/>
            <person name="Nakamura H."/>
            <person name="Mori M."/>
            <person name="Yoshida Y."/>
            <person name="Ohtoshi R."/>
            <person name="Malay A.D."/>
            <person name="Moran D.A.P."/>
            <person name="Tomita M."/>
            <person name="Numata K."/>
            <person name="Arakawa K."/>
        </authorList>
    </citation>
    <scope>NUCLEOTIDE SEQUENCE</scope>
</reference>
<organism evidence="1 2">
    <name type="scientific">Trichonephila clavata</name>
    <name type="common">Joro spider</name>
    <name type="synonym">Nephila clavata</name>
    <dbReference type="NCBI Taxonomy" id="2740835"/>
    <lineage>
        <taxon>Eukaryota</taxon>
        <taxon>Metazoa</taxon>
        <taxon>Ecdysozoa</taxon>
        <taxon>Arthropoda</taxon>
        <taxon>Chelicerata</taxon>
        <taxon>Arachnida</taxon>
        <taxon>Araneae</taxon>
        <taxon>Araneomorphae</taxon>
        <taxon>Entelegynae</taxon>
        <taxon>Araneoidea</taxon>
        <taxon>Nephilidae</taxon>
        <taxon>Trichonephila</taxon>
    </lineage>
</organism>
<accession>A0A8X6KSW2</accession>
<name>A0A8X6KSW2_TRICU</name>
<comment type="caution">
    <text evidence="1">The sequence shown here is derived from an EMBL/GenBank/DDBJ whole genome shotgun (WGS) entry which is preliminary data.</text>
</comment>
<evidence type="ECO:0000313" key="2">
    <source>
        <dbReference type="Proteomes" id="UP000887116"/>
    </source>
</evidence>
<evidence type="ECO:0000313" key="1">
    <source>
        <dbReference type="EMBL" id="GFQ82861.1"/>
    </source>
</evidence>
<dbReference type="EMBL" id="BMAO01032514">
    <property type="protein sequence ID" value="GFQ82861.1"/>
    <property type="molecule type" value="Genomic_DNA"/>
</dbReference>
<dbReference type="OrthoDB" id="10491777at2759"/>
<dbReference type="AlphaFoldDB" id="A0A8X6KSW2"/>